<gene>
    <name evidence="1" type="ORF">LCGC14_1049880</name>
</gene>
<dbReference type="AlphaFoldDB" id="A0A0F9Q774"/>
<protein>
    <submittedName>
        <fullName evidence="1">Uncharacterized protein</fullName>
    </submittedName>
</protein>
<accession>A0A0F9Q774</accession>
<dbReference type="EMBL" id="LAZR01004383">
    <property type="protein sequence ID" value="KKN09106.1"/>
    <property type="molecule type" value="Genomic_DNA"/>
</dbReference>
<feature type="non-terminal residue" evidence="1">
    <location>
        <position position="33"/>
    </location>
</feature>
<name>A0A0F9Q774_9ZZZZ</name>
<proteinExistence type="predicted"/>
<sequence length="33" mass="3685">MITGQIPDEFLLNGENFSLVGVKGQKLFTPEDF</sequence>
<reference evidence="1" key="1">
    <citation type="journal article" date="2015" name="Nature">
        <title>Complex archaea that bridge the gap between prokaryotes and eukaryotes.</title>
        <authorList>
            <person name="Spang A."/>
            <person name="Saw J.H."/>
            <person name="Jorgensen S.L."/>
            <person name="Zaremba-Niedzwiedzka K."/>
            <person name="Martijn J."/>
            <person name="Lind A.E."/>
            <person name="van Eijk R."/>
            <person name="Schleper C."/>
            <person name="Guy L."/>
            <person name="Ettema T.J."/>
        </authorList>
    </citation>
    <scope>NUCLEOTIDE SEQUENCE</scope>
</reference>
<comment type="caution">
    <text evidence="1">The sequence shown here is derived from an EMBL/GenBank/DDBJ whole genome shotgun (WGS) entry which is preliminary data.</text>
</comment>
<organism evidence="1">
    <name type="scientific">marine sediment metagenome</name>
    <dbReference type="NCBI Taxonomy" id="412755"/>
    <lineage>
        <taxon>unclassified sequences</taxon>
        <taxon>metagenomes</taxon>
        <taxon>ecological metagenomes</taxon>
    </lineage>
</organism>
<evidence type="ECO:0000313" key="1">
    <source>
        <dbReference type="EMBL" id="KKN09106.1"/>
    </source>
</evidence>